<sequence length="157" mass="16350">MLPVHPPEALQLVAFVDDQLRVEAPPDATLVGEADRVTVGGGFEVTVTVAEAFALPPGPVHVKVNVVLLVSAPVDWLPPETGDFDPVQFPFAGEAEALQLVVLVDVHVRVEAPPEATLVGEADRVTAGPAHVEGAVALTFDDVVVTGEPLGKEAVTE</sequence>
<organism evidence="1 2">
    <name type="scientific">Candidatus Zambryskibacteria bacterium RIFCSPLOWO2_01_FULL_43_17</name>
    <dbReference type="NCBI Taxonomy" id="1802760"/>
    <lineage>
        <taxon>Bacteria</taxon>
        <taxon>Candidatus Zambryskiibacteriota</taxon>
    </lineage>
</organism>
<comment type="caution">
    <text evidence="1">The sequence shown here is derived from an EMBL/GenBank/DDBJ whole genome shotgun (WGS) entry which is preliminary data.</text>
</comment>
<accession>A0A1G2U3Z1</accession>
<name>A0A1G2U3Z1_9BACT</name>
<evidence type="ECO:0000313" key="1">
    <source>
        <dbReference type="EMBL" id="OHB04227.1"/>
    </source>
</evidence>
<protein>
    <submittedName>
        <fullName evidence="1">Uncharacterized protein</fullName>
    </submittedName>
</protein>
<gene>
    <name evidence="1" type="ORF">A2920_00755</name>
</gene>
<dbReference type="Proteomes" id="UP000179283">
    <property type="component" value="Unassembled WGS sequence"/>
</dbReference>
<proteinExistence type="predicted"/>
<dbReference type="EMBL" id="MHWD01000012">
    <property type="protein sequence ID" value="OHB04227.1"/>
    <property type="molecule type" value="Genomic_DNA"/>
</dbReference>
<dbReference type="AlphaFoldDB" id="A0A1G2U3Z1"/>
<evidence type="ECO:0000313" key="2">
    <source>
        <dbReference type="Proteomes" id="UP000179283"/>
    </source>
</evidence>
<reference evidence="1 2" key="1">
    <citation type="journal article" date="2016" name="Nat. Commun.">
        <title>Thousands of microbial genomes shed light on interconnected biogeochemical processes in an aquifer system.</title>
        <authorList>
            <person name="Anantharaman K."/>
            <person name="Brown C.T."/>
            <person name="Hug L.A."/>
            <person name="Sharon I."/>
            <person name="Castelle C.J."/>
            <person name="Probst A.J."/>
            <person name="Thomas B.C."/>
            <person name="Singh A."/>
            <person name="Wilkins M.J."/>
            <person name="Karaoz U."/>
            <person name="Brodie E.L."/>
            <person name="Williams K.H."/>
            <person name="Hubbard S.S."/>
            <person name="Banfield J.F."/>
        </authorList>
    </citation>
    <scope>NUCLEOTIDE SEQUENCE [LARGE SCALE GENOMIC DNA]</scope>
</reference>